<keyword evidence="2" id="KW-0067">ATP-binding</keyword>
<dbReference type="EMBL" id="RCBY01000127">
    <property type="protein sequence ID" value="RQH35549.1"/>
    <property type="molecule type" value="Genomic_DNA"/>
</dbReference>
<name>A0A3N6QEU6_9CYAN</name>
<keyword evidence="2" id="KW-0547">Nucleotide-binding</keyword>
<evidence type="ECO:0000313" key="2">
    <source>
        <dbReference type="EMBL" id="RQH35549.1"/>
    </source>
</evidence>
<feature type="domain" description="ATP-dependent helicase C-terminal" evidence="1">
    <location>
        <begin position="419"/>
        <end position="499"/>
    </location>
</feature>
<dbReference type="AlphaFoldDB" id="A0A3N6QEU6"/>
<dbReference type="GO" id="GO:0006139">
    <property type="term" value="P:nucleobase-containing compound metabolic process"/>
    <property type="evidence" value="ECO:0007669"/>
    <property type="project" value="InterPro"/>
</dbReference>
<dbReference type="Pfam" id="PF13307">
    <property type="entry name" value="Helicase_C_2"/>
    <property type="match status" value="1"/>
</dbReference>
<keyword evidence="2" id="KW-0347">Helicase</keyword>
<evidence type="ECO:0000259" key="1">
    <source>
        <dbReference type="Pfam" id="PF13307"/>
    </source>
</evidence>
<proteinExistence type="predicted"/>
<accession>A0A3N6QEU6</accession>
<protein>
    <submittedName>
        <fullName evidence="2">ATP-dependent DNA helicase</fullName>
    </submittedName>
</protein>
<keyword evidence="2" id="KW-0378">Hydrolase</keyword>
<dbReference type="GO" id="GO:0003676">
    <property type="term" value="F:nucleic acid binding"/>
    <property type="evidence" value="ECO:0007669"/>
    <property type="project" value="InterPro"/>
</dbReference>
<comment type="caution">
    <text evidence="2">The sequence shown here is derived from an EMBL/GenBank/DDBJ whole genome shotgun (WGS) entry which is preliminary data.</text>
</comment>
<sequence length="512" mass="58616">MIEVEVHRSLRNFLRSQNEPQWPHNLTMARLVARALRLGRSALIQTGCPPGSHNQQYQLSYLVPILMWPQKTILVAPRPVQEHLLRVEIPKLLGNNSYSSSSLPNKPIQTYPQPDSDFNGLLLITPEAWLINQWPDGQFSQGIPTIIDWADELETWIQNYLTSSFLSADWNQLMQVYSDQADFIREARINLTRSLFQHPANPYSCYLIEQDEEQILQNLIEHLSLTSRNKELHRNHLNNDFWLKWQSDGQLRWAEIHRQRGSFSLYCTPCDLSEALNNIWTQQPVVIIGGALDLEAKASTYRKMMGLEDLTCVKFSPDRRNEMIQLYLPNGLPMPNTPKFQEALIQEIRTLLYISSNAVDGLIVIVIGDVPLKAQVGAVLASEFGSRVQVETTSPGVQGILITGWEFWQKHQRELKAPKLLIIATLPLPSLENPLVSGRVNFYKQRGLDWFRLYLLPKALQELQSAIASIRESQGVVALLDSRVIRRSYGKQFLVALSPFAKIDYLDTTWLT</sequence>
<dbReference type="InterPro" id="IPR006555">
    <property type="entry name" value="ATP-dep_Helicase_C"/>
</dbReference>
<dbReference type="GO" id="GO:0004386">
    <property type="term" value="F:helicase activity"/>
    <property type="evidence" value="ECO:0007669"/>
    <property type="project" value="UniProtKB-KW"/>
</dbReference>
<dbReference type="OrthoDB" id="474751at2"/>
<keyword evidence="3" id="KW-1185">Reference proteome</keyword>
<reference evidence="2 3" key="1">
    <citation type="journal article" date="2018" name="ACS Chem. Biol.">
        <title>Ketoreductase domain dysfunction expands chemodiversity: malyngamide biosynthesis in the cyanobacterium Okeania hirsuta.</title>
        <authorList>
            <person name="Moss N.A."/>
            <person name="Leao T."/>
            <person name="Rankin M."/>
            <person name="McCullough T.M."/>
            <person name="Qu P."/>
            <person name="Korobeynikov A."/>
            <person name="Smith J.L."/>
            <person name="Gerwick L."/>
            <person name="Gerwick W.H."/>
        </authorList>
    </citation>
    <scope>NUCLEOTIDE SEQUENCE [LARGE SCALE GENOMIC DNA]</scope>
    <source>
        <strain evidence="2 3">PAB10Feb10-1</strain>
    </source>
</reference>
<dbReference type="RefSeq" id="WP_124144570.1">
    <property type="nucleotide sequence ID" value="NZ_CAWOKI010000025.1"/>
</dbReference>
<dbReference type="Proteomes" id="UP000269154">
    <property type="component" value="Unassembled WGS sequence"/>
</dbReference>
<evidence type="ECO:0000313" key="3">
    <source>
        <dbReference type="Proteomes" id="UP000269154"/>
    </source>
</evidence>
<organism evidence="2 3">
    <name type="scientific">Okeania hirsuta</name>
    <dbReference type="NCBI Taxonomy" id="1458930"/>
    <lineage>
        <taxon>Bacteria</taxon>
        <taxon>Bacillati</taxon>
        <taxon>Cyanobacteriota</taxon>
        <taxon>Cyanophyceae</taxon>
        <taxon>Oscillatoriophycideae</taxon>
        <taxon>Oscillatoriales</taxon>
        <taxon>Microcoleaceae</taxon>
        <taxon>Okeania</taxon>
    </lineage>
</organism>
<gene>
    <name evidence="2" type="ORF">D5R40_20145</name>
</gene>
<dbReference type="GO" id="GO:0005524">
    <property type="term" value="F:ATP binding"/>
    <property type="evidence" value="ECO:0007669"/>
    <property type="project" value="InterPro"/>
</dbReference>
<dbReference type="GO" id="GO:0016818">
    <property type="term" value="F:hydrolase activity, acting on acid anhydrides, in phosphorus-containing anhydrides"/>
    <property type="evidence" value="ECO:0007669"/>
    <property type="project" value="InterPro"/>
</dbReference>